<dbReference type="PaxDb" id="7159-AAEL017535-PA"/>
<evidence type="ECO:0000313" key="2">
    <source>
        <dbReference type="Proteomes" id="UP000682892"/>
    </source>
</evidence>
<dbReference type="Proteomes" id="UP000682892">
    <property type="component" value="Unassembled WGS sequence"/>
</dbReference>
<name>J9HIF4_AEDAE</name>
<accession>J9HIF4</accession>
<reference evidence="1" key="3">
    <citation type="submission" date="2012-09" db="EMBL/GenBank/DDBJ databases">
        <authorList>
            <consortium name="VectorBase"/>
        </authorList>
    </citation>
    <scope>NUCLEOTIDE SEQUENCE</scope>
    <source>
        <strain evidence="1">Liverpool</strain>
    </source>
</reference>
<protein>
    <submittedName>
        <fullName evidence="1">AAEL017535-PA</fullName>
    </submittedName>
</protein>
<evidence type="ECO:0000313" key="1">
    <source>
        <dbReference type="EMBL" id="EJY57654.1"/>
    </source>
</evidence>
<dbReference type="AlphaFoldDB" id="J9HIF4"/>
<sequence>MRCDVEVVVSYCCKSRVVQVTCVYFIHYQITQEKVTRRKI</sequence>
<proteinExistence type="predicted"/>
<dbReference type="HOGENOM" id="CLU_3299716_0_0_1"/>
<reference evidence="1" key="1">
    <citation type="submission" date="2005-10" db="EMBL/GenBank/DDBJ databases">
        <authorList>
            <person name="Loftus B.J."/>
            <person name="Nene V.M."/>
            <person name="Hannick L.I."/>
            <person name="Bidwell S."/>
            <person name="Haas B."/>
            <person name="Amedeo P."/>
            <person name="Orvis J."/>
            <person name="Wortman J.R."/>
            <person name="White O.R."/>
            <person name="Salzberg S."/>
            <person name="Shumway M."/>
            <person name="Koo H."/>
            <person name="Zhao Y."/>
            <person name="Holmes M."/>
            <person name="Miller J."/>
            <person name="Schatz M."/>
            <person name="Pop M."/>
            <person name="Pai G."/>
            <person name="Utterback T."/>
            <person name="Rogers Y.-H."/>
            <person name="Kravitz S."/>
            <person name="Fraser C.M."/>
        </authorList>
    </citation>
    <scope>NUCLEOTIDE SEQUENCE</scope>
    <source>
        <strain evidence="1">Liverpool</strain>
    </source>
</reference>
<organism evidence="1 2">
    <name type="scientific">Aedes aegypti</name>
    <name type="common">Yellowfever mosquito</name>
    <name type="synonym">Culex aegypti</name>
    <dbReference type="NCBI Taxonomy" id="7159"/>
    <lineage>
        <taxon>Eukaryota</taxon>
        <taxon>Metazoa</taxon>
        <taxon>Ecdysozoa</taxon>
        <taxon>Arthropoda</taxon>
        <taxon>Hexapoda</taxon>
        <taxon>Insecta</taxon>
        <taxon>Pterygota</taxon>
        <taxon>Neoptera</taxon>
        <taxon>Endopterygota</taxon>
        <taxon>Diptera</taxon>
        <taxon>Nematocera</taxon>
        <taxon>Culicoidea</taxon>
        <taxon>Culicidae</taxon>
        <taxon>Culicinae</taxon>
        <taxon>Aedini</taxon>
        <taxon>Aedes</taxon>
        <taxon>Stegomyia</taxon>
    </lineage>
</organism>
<gene>
    <name evidence="1" type="ORF">AaeL_AAEL017535</name>
</gene>
<dbReference type="EMBL" id="CH477405">
    <property type="protein sequence ID" value="EJY57654.1"/>
    <property type="molecule type" value="Genomic_DNA"/>
</dbReference>
<reference evidence="1" key="2">
    <citation type="journal article" date="2007" name="Science">
        <title>Genome sequence of Aedes aegypti, a major arbovirus vector.</title>
        <authorList>
            <person name="Nene V."/>
            <person name="Wortman J.R."/>
            <person name="Lawson D."/>
            <person name="Haas B."/>
            <person name="Kodira C."/>
            <person name="Tu Z.J."/>
            <person name="Loftus B."/>
            <person name="Xi Z."/>
            <person name="Megy K."/>
            <person name="Grabherr M."/>
            <person name="Ren Q."/>
            <person name="Zdobnov E.M."/>
            <person name="Lobo N.F."/>
            <person name="Campbell K.S."/>
            <person name="Brown S.E."/>
            <person name="Bonaldo M.F."/>
            <person name="Zhu J."/>
            <person name="Sinkins S.P."/>
            <person name="Hogenkamp D.G."/>
            <person name="Amedeo P."/>
            <person name="Arensburger P."/>
            <person name="Atkinson P.W."/>
            <person name="Bidwell S."/>
            <person name="Biedler J."/>
            <person name="Birney E."/>
            <person name="Bruggner R.V."/>
            <person name="Costas J."/>
            <person name="Coy M.R."/>
            <person name="Crabtree J."/>
            <person name="Crawford M."/>
            <person name="Debruyn B."/>
            <person name="Decaprio D."/>
            <person name="Eiglmeier K."/>
            <person name="Eisenstadt E."/>
            <person name="El-Dorry H."/>
            <person name="Gelbart W.M."/>
            <person name="Gomes S.L."/>
            <person name="Hammond M."/>
            <person name="Hannick L.I."/>
            <person name="Hogan J.R."/>
            <person name="Holmes M.H."/>
            <person name="Jaffe D."/>
            <person name="Johnston J.S."/>
            <person name="Kennedy R.C."/>
            <person name="Koo H."/>
            <person name="Kravitz S."/>
            <person name="Kriventseva E.V."/>
            <person name="Kulp D."/>
            <person name="Labutti K."/>
            <person name="Lee E."/>
            <person name="Li S."/>
            <person name="Lovin D.D."/>
            <person name="Mao C."/>
            <person name="Mauceli E."/>
            <person name="Menck C.F."/>
            <person name="Miller J.R."/>
            <person name="Montgomery P."/>
            <person name="Mori A."/>
            <person name="Nascimento A.L."/>
            <person name="Naveira H.F."/>
            <person name="Nusbaum C."/>
            <person name="O'leary S."/>
            <person name="Orvis J."/>
            <person name="Pertea M."/>
            <person name="Quesneville H."/>
            <person name="Reidenbach K.R."/>
            <person name="Rogers Y.H."/>
            <person name="Roth C.W."/>
            <person name="Schneider J.R."/>
            <person name="Schatz M."/>
            <person name="Shumway M."/>
            <person name="Stanke M."/>
            <person name="Stinson E.O."/>
            <person name="Tubio J.M."/>
            <person name="Vanzee J.P."/>
            <person name="Verjovski-Almeida S."/>
            <person name="Werner D."/>
            <person name="White O."/>
            <person name="Wyder S."/>
            <person name="Zeng Q."/>
            <person name="Zhao Q."/>
            <person name="Zhao Y."/>
            <person name="Hill C.A."/>
            <person name="Raikhel A.S."/>
            <person name="Soares M.B."/>
            <person name="Knudson D.L."/>
            <person name="Lee N.H."/>
            <person name="Galagan J."/>
            <person name="Salzberg S.L."/>
            <person name="Paulsen I.T."/>
            <person name="Dimopoulos G."/>
            <person name="Collins F.H."/>
            <person name="Birren B."/>
            <person name="Fraser-Liggett C.M."/>
            <person name="Severson D.W."/>
        </authorList>
    </citation>
    <scope>NUCLEOTIDE SEQUENCE [LARGE SCALE GENOMIC DNA]</scope>
    <source>
        <strain evidence="1">Liverpool</strain>
    </source>
</reference>